<dbReference type="Pfam" id="PF00106">
    <property type="entry name" value="adh_short"/>
    <property type="match status" value="1"/>
</dbReference>
<dbReference type="Gene3D" id="3.40.50.720">
    <property type="entry name" value="NAD(P)-binding Rossmann-like Domain"/>
    <property type="match status" value="1"/>
</dbReference>
<dbReference type="EMBL" id="JABBVZ010000004">
    <property type="protein sequence ID" value="NMP21117.1"/>
    <property type="molecule type" value="Genomic_DNA"/>
</dbReference>
<sequence>MTNVLVLGGTGMLRGLVLRLLEEPNEVFVLARRPEGLRALSEEAQAAAERLTPMALDYHDLDRLGHWVAHVQLMHGPIDQVVAWVAGDRNQVLSVVDTEIYRYRHSPWDLFDIHGSRAAMEPRPVPQLHDNCRYHRVILGFRVEAEGSRWLSHQEIVDGVWRAMAHPEKETIVGQVLPVDLRPPSD</sequence>
<dbReference type="InterPro" id="IPR002347">
    <property type="entry name" value="SDR_fam"/>
</dbReference>
<gene>
    <name evidence="1" type="ORF">HIJ39_01930</name>
</gene>
<evidence type="ECO:0000313" key="1">
    <source>
        <dbReference type="EMBL" id="NMP21117.1"/>
    </source>
</evidence>
<accession>A0A7Y0L0N7</accession>
<keyword evidence="2" id="KW-1185">Reference proteome</keyword>
<comment type="caution">
    <text evidence="1">The sequence shown here is derived from an EMBL/GenBank/DDBJ whole genome shotgun (WGS) entry which is preliminary data.</text>
</comment>
<dbReference type="AlphaFoldDB" id="A0A7Y0L0N7"/>
<reference evidence="1 2" key="1">
    <citation type="submission" date="2020-04" db="EMBL/GenBank/DDBJ databases">
        <authorList>
            <person name="Zhang R."/>
            <person name="Schippers A."/>
        </authorList>
    </citation>
    <scope>NUCLEOTIDE SEQUENCE [LARGE SCALE GENOMIC DNA]</scope>
    <source>
        <strain evidence="1 2">DSM 109850</strain>
    </source>
</reference>
<proteinExistence type="predicted"/>
<evidence type="ECO:0000313" key="2">
    <source>
        <dbReference type="Proteomes" id="UP000533476"/>
    </source>
</evidence>
<dbReference type="InterPro" id="IPR036291">
    <property type="entry name" value="NAD(P)-bd_dom_sf"/>
</dbReference>
<organism evidence="1 2">
    <name type="scientific">Sulfobacillus harzensis</name>
    <dbReference type="NCBI Taxonomy" id="2729629"/>
    <lineage>
        <taxon>Bacteria</taxon>
        <taxon>Bacillati</taxon>
        <taxon>Bacillota</taxon>
        <taxon>Clostridia</taxon>
        <taxon>Eubacteriales</taxon>
        <taxon>Clostridiales Family XVII. Incertae Sedis</taxon>
        <taxon>Sulfobacillus</taxon>
    </lineage>
</organism>
<dbReference type="Proteomes" id="UP000533476">
    <property type="component" value="Unassembled WGS sequence"/>
</dbReference>
<name>A0A7Y0L0N7_9FIRM</name>
<protein>
    <submittedName>
        <fullName evidence="1">SDR family NAD(P)-dependent oxidoreductase</fullName>
    </submittedName>
</protein>
<dbReference type="SUPFAM" id="SSF51735">
    <property type="entry name" value="NAD(P)-binding Rossmann-fold domains"/>
    <property type="match status" value="1"/>
</dbReference>
<dbReference type="RefSeq" id="WP_169096140.1">
    <property type="nucleotide sequence ID" value="NZ_JABBVZ010000004.1"/>
</dbReference>